<dbReference type="GO" id="GO:0046872">
    <property type="term" value="F:metal ion binding"/>
    <property type="evidence" value="ECO:0007669"/>
    <property type="project" value="UniProtKB-KW"/>
</dbReference>
<dbReference type="InterPro" id="IPR029052">
    <property type="entry name" value="Metallo-depent_PP-like"/>
</dbReference>
<dbReference type="InterPro" id="IPR004843">
    <property type="entry name" value="Calcineurin-like_PHP"/>
</dbReference>
<dbReference type="EMBL" id="VINQ01000001">
    <property type="protein sequence ID" value="KAA0921107.1"/>
    <property type="molecule type" value="Genomic_DNA"/>
</dbReference>
<evidence type="ECO:0000259" key="5">
    <source>
        <dbReference type="Pfam" id="PF00149"/>
    </source>
</evidence>
<gene>
    <name evidence="6" type="ORF">FLO80_02765</name>
</gene>
<comment type="similarity">
    <text evidence="4">Belongs to the cyclic nucleotide phosphodiesterase class-III family.</text>
</comment>
<dbReference type="Proteomes" id="UP000325291">
    <property type="component" value="Unassembled WGS sequence"/>
</dbReference>
<dbReference type="PANTHER" id="PTHR42988">
    <property type="entry name" value="PHOSPHOHYDROLASE"/>
    <property type="match status" value="1"/>
</dbReference>
<name>A0A5A9ZV59_9RHOB</name>
<evidence type="ECO:0000256" key="4">
    <source>
        <dbReference type="ARBA" id="ARBA00025742"/>
    </source>
</evidence>
<feature type="domain" description="Calcineurin-like phosphoesterase" evidence="5">
    <location>
        <begin position="3"/>
        <end position="198"/>
    </location>
</feature>
<evidence type="ECO:0000256" key="2">
    <source>
        <dbReference type="ARBA" id="ARBA00022801"/>
    </source>
</evidence>
<keyword evidence="2" id="KW-0378">Hydrolase</keyword>
<dbReference type="AlphaFoldDB" id="A0A5A9ZV59"/>
<dbReference type="GO" id="GO:0016787">
    <property type="term" value="F:hydrolase activity"/>
    <property type="evidence" value="ECO:0007669"/>
    <property type="project" value="UniProtKB-KW"/>
</dbReference>
<dbReference type="Gene3D" id="3.60.21.10">
    <property type="match status" value="1"/>
</dbReference>
<sequence length="271" mass="28782">MTRFVHLTDLHVTDPGRDDPQLLSDTPAMLAHALAEIGRMDPAPDFVAISGDLTNHGDVESYRHVRAALDDLPMPVVMSLGNHDGREGFRAVFDPDAPRDATPVFHDRVLAGLHVIALDSSVPGRVGGAIDGDQFALLDAALAAHPDLPKLILCHHPPAMPQGAGLAWESLTPEDSAALAARLSGHDVAAILSGHVHCNRVLHWHGIPVVISTGLHNSIDLLEPSDLVMYEGAGFAIGQVLPDALDIRFVPLAPRGAVLGRIAAERLRGFA</sequence>
<protein>
    <submittedName>
        <fullName evidence="6">Phosphodiesterase</fullName>
    </submittedName>
</protein>
<comment type="caution">
    <text evidence="6">The sequence shown here is derived from an EMBL/GenBank/DDBJ whole genome shotgun (WGS) entry which is preliminary data.</text>
</comment>
<dbReference type="RefSeq" id="WP_111361872.1">
    <property type="nucleotide sequence ID" value="NZ_VINQ01000001.1"/>
</dbReference>
<dbReference type="PANTHER" id="PTHR42988:SF2">
    <property type="entry name" value="CYCLIC NUCLEOTIDE PHOSPHODIESTERASE CBUA0032-RELATED"/>
    <property type="match status" value="1"/>
</dbReference>
<evidence type="ECO:0000313" key="7">
    <source>
        <dbReference type="Proteomes" id="UP000325291"/>
    </source>
</evidence>
<evidence type="ECO:0000313" key="6">
    <source>
        <dbReference type="EMBL" id="KAA0921107.1"/>
    </source>
</evidence>
<evidence type="ECO:0000256" key="3">
    <source>
        <dbReference type="ARBA" id="ARBA00023004"/>
    </source>
</evidence>
<proteinExistence type="inferred from homology"/>
<dbReference type="Pfam" id="PF00149">
    <property type="entry name" value="Metallophos"/>
    <property type="match status" value="1"/>
</dbReference>
<keyword evidence="7" id="KW-1185">Reference proteome</keyword>
<organism evidence="6 7">
    <name type="scientific">Aquicoccus porphyridii</name>
    <dbReference type="NCBI Taxonomy" id="1852029"/>
    <lineage>
        <taxon>Bacteria</taxon>
        <taxon>Pseudomonadati</taxon>
        <taxon>Pseudomonadota</taxon>
        <taxon>Alphaproteobacteria</taxon>
        <taxon>Rhodobacterales</taxon>
        <taxon>Paracoccaceae</taxon>
        <taxon>Aquicoccus</taxon>
    </lineage>
</organism>
<evidence type="ECO:0000256" key="1">
    <source>
        <dbReference type="ARBA" id="ARBA00022723"/>
    </source>
</evidence>
<keyword evidence="1" id="KW-0479">Metal-binding</keyword>
<accession>A0A5A9ZV59</accession>
<keyword evidence="3" id="KW-0408">Iron</keyword>
<dbReference type="SUPFAM" id="SSF56300">
    <property type="entry name" value="Metallo-dependent phosphatases"/>
    <property type="match status" value="1"/>
</dbReference>
<dbReference type="InterPro" id="IPR050884">
    <property type="entry name" value="CNP_phosphodiesterase-III"/>
</dbReference>
<reference evidence="6 7" key="1">
    <citation type="submission" date="2019-07" db="EMBL/GenBank/DDBJ databases">
        <title>Aquicoccus porphyridii gen. nov., sp. nov., isolated from a small marine red alga, Porphyridium marinum.</title>
        <authorList>
            <person name="Liu L."/>
        </authorList>
    </citation>
    <scope>NUCLEOTIDE SEQUENCE [LARGE SCALE GENOMIC DNA]</scope>
    <source>
        <strain evidence="6 7">L1 8-17</strain>
    </source>
</reference>